<dbReference type="PANTHER" id="PTHR25462:SF296">
    <property type="entry name" value="MEIOTIC P26, ISOFORM F"/>
    <property type="match status" value="1"/>
</dbReference>
<dbReference type="Gene3D" id="3.30.160.60">
    <property type="entry name" value="Classic Zinc Finger"/>
    <property type="match status" value="1"/>
</dbReference>
<feature type="domain" description="B box-type" evidence="2">
    <location>
        <begin position="4"/>
        <end position="51"/>
    </location>
</feature>
<keyword evidence="4" id="KW-1185">Reference proteome</keyword>
<keyword evidence="1" id="KW-0863">Zinc-finger</keyword>
<evidence type="ECO:0000259" key="2">
    <source>
        <dbReference type="PROSITE" id="PS50119"/>
    </source>
</evidence>
<evidence type="ECO:0000313" key="4">
    <source>
        <dbReference type="Proteomes" id="UP000683360"/>
    </source>
</evidence>
<evidence type="ECO:0000313" key="3">
    <source>
        <dbReference type="EMBL" id="CAG2202560.1"/>
    </source>
</evidence>
<comment type="caution">
    <text evidence="3">The sequence shown here is derived from an EMBL/GenBank/DDBJ whole genome shotgun (WGS) entry which is preliminary data.</text>
</comment>
<dbReference type="OrthoDB" id="6110186at2759"/>
<keyword evidence="1" id="KW-0479">Metal-binding</keyword>
<dbReference type="PROSITE" id="PS50119">
    <property type="entry name" value="ZF_BBOX"/>
    <property type="match status" value="1"/>
</dbReference>
<proteinExistence type="predicted"/>
<protein>
    <recommendedName>
        <fullName evidence="2">B box-type domain-containing protein</fullName>
    </recommendedName>
</protein>
<dbReference type="AlphaFoldDB" id="A0A8S3R5X5"/>
<gene>
    <name evidence="3" type="ORF">MEDL_17129</name>
</gene>
<organism evidence="3 4">
    <name type="scientific">Mytilus edulis</name>
    <name type="common">Blue mussel</name>
    <dbReference type="NCBI Taxonomy" id="6550"/>
    <lineage>
        <taxon>Eukaryota</taxon>
        <taxon>Metazoa</taxon>
        <taxon>Spiralia</taxon>
        <taxon>Lophotrochozoa</taxon>
        <taxon>Mollusca</taxon>
        <taxon>Bivalvia</taxon>
        <taxon>Autobranchia</taxon>
        <taxon>Pteriomorphia</taxon>
        <taxon>Mytilida</taxon>
        <taxon>Mytiloidea</taxon>
        <taxon>Mytilidae</taxon>
        <taxon>Mytilinae</taxon>
        <taxon>Mytilus</taxon>
    </lineage>
</organism>
<accession>A0A8S3R5X5</accession>
<evidence type="ECO:0000256" key="1">
    <source>
        <dbReference type="PROSITE-ProRule" id="PRU00024"/>
    </source>
</evidence>
<name>A0A8S3R5X5_MYTED</name>
<dbReference type="InterPro" id="IPR000315">
    <property type="entry name" value="Znf_B-box"/>
</dbReference>
<keyword evidence="1" id="KW-0862">Zinc</keyword>
<dbReference type="EMBL" id="CAJPWZ010000892">
    <property type="protein sequence ID" value="CAG2202560.1"/>
    <property type="molecule type" value="Genomic_DNA"/>
</dbReference>
<dbReference type="PANTHER" id="PTHR25462">
    <property type="entry name" value="BONUS, ISOFORM C-RELATED"/>
    <property type="match status" value="1"/>
</dbReference>
<reference evidence="3" key="1">
    <citation type="submission" date="2021-03" db="EMBL/GenBank/DDBJ databases">
        <authorList>
            <person name="Bekaert M."/>
        </authorList>
    </citation>
    <scope>NUCLEOTIDE SEQUENCE</scope>
</reference>
<dbReference type="Pfam" id="PF00643">
    <property type="entry name" value="zf-B_box"/>
    <property type="match status" value="1"/>
</dbReference>
<dbReference type="GO" id="GO:0008270">
    <property type="term" value="F:zinc ion binding"/>
    <property type="evidence" value="ECO:0007669"/>
    <property type="project" value="UniProtKB-KW"/>
</dbReference>
<dbReference type="InterPro" id="IPR047153">
    <property type="entry name" value="TRIM45/56/19-like"/>
</dbReference>
<sequence>MASSKPIQCEPCYTEKINTEADIWCYNCDAGLCSTCLSYHKRSYDHNTIDIKRYKNTTRAIKTECDKHGQQLNLYCLSHLMPCCDECIVTSHSNCTGVTSLAIVVDKTKIEKSKESIETDIKSILTLSEKLVTNKINNIKTGENQCVSMKEAINEIRSGINKHLDHLEEQFCIETDKTWNQEKSKATDFISEIEGTIELLNKMKEDLQSVTECIIPTKTSIISICTSN</sequence>
<dbReference type="Proteomes" id="UP000683360">
    <property type="component" value="Unassembled WGS sequence"/>
</dbReference>
<dbReference type="SUPFAM" id="SSF57845">
    <property type="entry name" value="B-box zinc-binding domain"/>
    <property type="match status" value="1"/>
</dbReference>